<evidence type="ECO:0000256" key="1">
    <source>
        <dbReference type="ARBA" id="ARBA00004924"/>
    </source>
</evidence>
<feature type="domain" description="Aerobactin siderophore biosynthesis IucA/IucC-like C-terminal" evidence="4">
    <location>
        <begin position="452"/>
        <end position="591"/>
    </location>
</feature>
<dbReference type="Gene3D" id="1.10.510.40">
    <property type="match status" value="1"/>
</dbReference>
<organism evidence="5 6">
    <name type="scientific">Paenibacillus wenxiniae</name>
    <dbReference type="NCBI Taxonomy" id="1636843"/>
    <lineage>
        <taxon>Bacteria</taxon>
        <taxon>Bacillati</taxon>
        <taxon>Bacillota</taxon>
        <taxon>Bacilli</taxon>
        <taxon>Bacillales</taxon>
        <taxon>Paenibacillaceae</taxon>
        <taxon>Paenibacillus</taxon>
    </lineage>
</organism>
<dbReference type="PANTHER" id="PTHR34384">
    <property type="entry name" value="L-2,3-DIAMINOPROPANOATE--CITRATE LIGASE"/>
    <property type="match status" value="1"/>
</dbReference>
<gene>
    <name evidence="5" type="ORF">ACFSC9_20195</name>
</gene>
<comment type="caution">
    <text evidence="5">The sequence shown here is derived from an EMBL/GenBank/DDBJ whole genome shotgun (WGS) entry which is preliminary data.</text>
</comment>
<accession>A0ABW4RPV8</accession>
<dbReference type="Pfam" id="PF06276">
    <property type="entry name" value="FhuF"/>
    <property type="match status" value="1"/>
</dbReference>
<dbReference type="InterPro" id="IPR007310">
    <property type="entry name" value="Aerobactin_biosyn_IucA/IucC_N"/>
</dbReference>
<proteinExistence type="inferred from homology"/>
<dbReference type="RefSeq" id="WP_347324113.1">
    <property type="nucleotide sequence ID" value="NZ_JBCGUH010000002.1"/>
</dbReference>
<comment type="pathway">
    <text evidence="1">Siderophore biosynthesis.</text>
</comment>
<dbReference type="InterPro" id="IPR022770">
    <property type="entry name" value="IucA/IucC-like_C"/>
</dbReference>
<feature type="domain" description="Aerobactin siderophore biosynthesis IucA/IucC N-terminal" evidence="3">
    <location>
        <begin position="174"/>
        <end position="412"/>
    </location>
</feature>
<evidence type="ECO:0000256" key="2">
    <source>
        <dbReference type="ARBA" id="ARBA00007832"/>
    </source>
</evidence>
<name>A0ABW4RPV8_9BACL</name>
<dbReference type="Pfam" id="PF04183">
    <property type="entry name" value="IucA_IucC"/>
    <property type="match status" value="1"/>
</dbReference>
<sequence>MSSQTISIKRSGKQAAKQQIVQDLINAFLTEELLTEPHTVIVRWEEATDELRNRYANKQDPIVSQSSHADGWLYRTGDILFRVVPSIRLGRQWLVGSAIYRQVAEGVEQIDEPAELAQTILHHVLSAEAYAQPGVADFITSLDTATRQLALALEGESMQQLAQKQPDSAYEWYITGEQIAALRDRPFHPSSKAKTGFSEQDCLHYAAEFGQSITLRWLALRNEVVQAGSTDPLHSCLELLPSQERSLLEKECRERGLASNDYTLLPVHPWQLEHIILPRYTNELANGDVVALHTEAGAVLATSSLRSMTPQQPSTAMLKLPVSVLSLGAARYLPVVKLLNGLSGERMLRQAVDCDEQLKQRVYLCQENHWWGYMPPDMGLFDDHPRHLAAQLRLYPQELLDDSMCIIPMAALGVELNGTHLFTRLLGKVPTEGEVLRLYTEVAELFYDVVMRLFKVGVVPEIHGQNCCIVWKDGRPAALLFRDHDSVRLHPPYTERHGIEDPRYHIRPGYSNSLYNETLEKLIFYVQSLGTQVNLASIMESLANVYRIAEQQLWHITEAAWKHALVTVDLPHPDRELLYRHIFEAEQWPTKLIVRPLLEADGVPGAMPSGKGYGHNPFRG</sequence>
<evidence type="ECO:0000259" key="3">
    <source>
        <dbReference type="Pfam" id="PF04183"/>
    </source>
</evidence>
<dbReference type="InterPro" id="IPR037455">
    <property type="entry name" value="LucA/IucC-like"/>
</dbReference>
<comment type="similarity">
    <text evidence="2">Belongs to the IucA/IucC family.</text>
</comment>
<dbReference type="Proteomes" id="UP001597233">
    <property type="component" value="Unassembled WGS sequence"/>
</dbReference>
<dbReference type="PANTHER" id="PTHR34384:SF6">
    <property type="entry name" value="STAPHYLOFERRIN B SYNTHASE"/>
    <property type="match status" value="1"/>
</dbReference>
<evidence type="ECO:0000313" key="5">
    <source>
        <dbReference type="EMBL" id="MFD1887804.1"/>
    </source>
</evidence>
<dbReference type="EMBL" id="JBHUEH010000032">
    <property type="protein sequence ID" value="MFD1887804.1"/>
    <property type="molecule type" value="Genomic_DNA"/>
</dbReference>
<protein>
    <submittedName>
        <fullName evidence="5">IucA/IucC family protein</fullName>
    </submittedName>
</protein>
<evidence type="ECO:0000313" key="6">
    <source>
        <dbReference type="Proteomes" id="UP001597233"/>
    </source>
</evidence>
<keyword evidence="6" id="KW-1185">Reference proteome</keyword>
<reference evidence="6" key="1">
    <citation type="journal article" date="2019" name="Int. J. Syst. Evol. Microbiol.">
        <title>The Global Catalogue of Microorganisms (GCM) 10K type strain sequencing project: providing services to taxonomists for standard genome sequencing and annotation.</title>
        <authorList>
            <consortium name="The Broad Institute Genomics Platform"/>
            <consortium name="The Broad Institute Genome Sequencing Center for Infectious Disease"/>
            <person name="Wu L."/>
            <person name="Ma J."/>
        </authorList>
    </citation>
    <scope>NUCLEOTIDE SEQUENCE [LARGE SCALE GENOMIC DNA]</scope>
    <source>
        <strain evidence="6">CCUG 54950</strain>
    </source>
</reference>
<evidence type="ECO:0000259" key="4">
    <source>
        <dbReference type="Pfam" id="PF06276"/>
    </source>
</evidence>